<dbReference type="SUPFAM" id="SSF56112">
    <property type="entry name" value="Protein kinase-like (PK-like)"/>
    <property type="match status" value="1"/>
</dbReference>
<comment type="caution">
    <text evidence="11">The sequence shown here is derived from an EMBL/GenBank/DDBJ whole genome shotgun (WGS) entry which is preliminary data.</text>
</comment>
<keyword evidence="2 11" id="KW-0723">Serine/threonine-protein kinase</keyword>
<feature type="compositionally biased region" description="Polar residues" evidence="9">
    <location>
        <begin position="674"/>
        <end position="684"/>
    </location>
</feature>
<dbReference type="GeneID" id="39745678"/>
<dbReference type="PANTHER" id="PTHR24343">
    <property type="entry name" value="SERINE/THREONINE KINASE"/>
    <property type="match status" value="1"/>
</dbReference>
<dbReference type="InterPro" id="IPR011009">
    <property type="entry name" value="Kinase-like_dom_sf"/>
</dbReference>
<dbReference type="Gene3D" id="1.10.510.10">
    <property type="entry name" value="Transferase(Phosphotransferase) domain 1"/>
    <property type="match status" value="1"/>
</dbReference>
<dbReference type="OrthoDB" id="4062651at2759"/>
<evidence type="ECO:0000256" key="6">
    <source>
        <dbReference type="ARBA" id="ARBA00022840"/>
    </source>
</evidence>
<keyword evidence="5 11" id="KW-0418">Kinase</keyword>
<dbReference type="Proteomes" id="UP000195521">
    <property type="component" value="Unassembled WGS sequence"/>
</dbReference>
<keyword evidence="3" id="KW-0808">Transferase</keyword>
<dbReference type="FunFam" id="1.10.510.10:FF:000505">
    <property type="entry name" value="Serine/threonine protein kinase"/>
    <property type="match status" value="1"/>
</dbReference>
<gene>
    <name evidence="11" type="ORF">PGO_011280</name>
</gene>
<evidence type="ECO:0000256" key="4">
    <source>
        <dbReference type="ARBA" id="ARBA00022741"/>
    </source>
</evidence>
<feature type="compositionally biased region" description="Low complexity" evidence="9">
    <location>
        <begin position="662"/>
        <end position="673"/>
    </location>
</feature>
<comment type="catalytic activity">
    <reaction evidence="7">
        <text>L-threonyl-[protein] + ATP = O-phospho-L-threonyl-[protein] + ADP + H(+)</text>
        <dbReference type="Rhea" id="RHEA:46608"/>
        <dbReference type="Rhea" id="RHEA-COMP:11060"/>
        <dbReference type="Rhea" id="RHEA-COMP:11605"/>
        <dbReference type="ChEBI" id="CHEBI:15378"/>
        <dbReference type="ChEBI" id="CHEBI:30013"/>
        <dbReference type="ChEBI" id="CHEBI:30616"/>
        <dbReference type="ChEBI" id="CHEBI:61977"/>
        <dbReference type="ChEBI" id="CHEBI:456216"/>
        <dbReference type="EC" id="2.7.11.1"/>
    </reaction>
</comment>
<dbReference type="PROSITE" id="PS00109">
    <property type="entry name" value="PROTEIN_KINASE_TYR"/>
    <property type="match status" value="1"/>
</dbReference>
<feature type="region of interest" description="Disordered" evidence="9">
    <location>
        <begin position="43"/>
        <end position="86"/>
    </location>
</feature>
<dbReference type="PROSITE" id="PS50011">
    <property type="entry name" value="PROTEIN_KINASE_DOM"/>
    <property type="match status" value="1"/>
</dbReference>
<organism evidence="11 12">
    <name type="scientific">Plasmodium gonderi</name>
    <dbReference type="NCBI Taxonomy" id="77519"/>
    <lineage>
        <taxon>Eukaryota</taxon>
        <taxon>Sar</taxon>
        <taxon>Alveolata</taxon>
        <taxon>Apicomplexa</taxon>
        <taxon>Aconoidasida</taxon>
        <taxon>Haemosporida</taxon>
        <taxon>Plasmodiidae</taxon>
        <taxon>Plasmodium</taxon>
        <taxon>Plasmodium (Plasmodium)</taxon>
    </lineage>
</organism>
<feature type="region of interest" description="Disordered" evidence="9">
    <location>
        <begin position="700"/>
        <end position="719"/>
    </location>
</feature>
<evidence type="ECO:0000256" key="9">
    <source>
        <dbReference type="SAM" id="MobiDB-lite"/>
    </source>
</evidence>
<proteinExistence type="predicted"/>
<feature type="compositionally biased region" description="Basic and acidic residues" evidence="9">
    <location>
        <begin position="700"/>
        <end position="716"/>
    </location>
</feature>
<evidence type="ECO:0000313" key="11">
    <source>
        <dbReference type="EMBL" id="GAW78980.1"/>
    </source>
</evidence>
<dbReference type="RefSeq" id="XP_028541569.1">
    <property type="nucleotide sequence ID" value="XM_028685768.1"/>
</dbReference>
<dbReference type="OMA" id="CNEPESN"/>
<reference evidence="12" key="1">
    <citation type="submission" date="2017-04" db="EMBL/GenBank/DDBJ databases">
        <title>Plasmodium gonderi genome.</title>
        <authorList>
            <person name="Arisue N."/>
            <person name="Honma H."/>
            <person name="Kawai S."/>
            <person name="Tougan T."/>
            <person name="Tanabe K."/>
            <person name="Horii T."/>
        </authorList>
    </citation>
    <scope>NUCLEOTIDE SEQUENCE [LARGE SCALE GENOMIC DNA]</scope>
    <source>
        <strain evidence="12">ATCC 30045</strain>
    </source>
</reference>
<comment type="catalytic activity">
    <reaction evidence="8">
        <text>L-seryl-[protein] + ATP = O-phospho-L-seryl-[protein] + ADP + H(+)</text>
        <dbReference type="Rhea" id="RHEA:17989"/>
        <dbReference type="Rhea" id="RHEA-COMP:9863"/>
        <dbReference type="Rhea" id="RHEA-COMP:11604"/>
        <dbReference type="ChEBI" id="CHEBI:15378"/>
        <dbReference type="ChEBI" id="CHEBI:29999"/>
        <dbReference type="ChEBI" id="CHEBI:30616"/>
        <dbReference type="ChEBI" id="CHEBI:83421"/>
        <dbReference type="ChEBI" id="CHEBI:456216"/>
        <dbReference type="EC" id="2.7.11.1"/>
    </reaction>
</comment>
<dbReference type="SMART" id="SM00220">
    <property type="entry name" value="S_TKc"/>
    <property type="match status" value="1"/>
</dbReference>
<evidence type="ECO:0000256" key="1">
    <source>
        <dbReference type="ARBA" id="ARBA00012513"/>
    </source>
</evidence>
<dbReference type="GO" id="GO:0004674">
    <property type="term" value="F:protein serine/threonine kinase activity"/>
    <property type="evidence" value="ECO:0007669"/>
    <property type="project" value="UniProtKB-KW"/>
</dbReference>
<feature type="compositionally biased region" description="Low complexity" evidence="9">
    <location>
        <begin position="257"/>
        <end position="268"/>
    </location>
</feature>
<keyword evidence="12" id="KW-1185">Reference proteome</keyword>
<dbReference type="PANTHER" id="PTHR24343:SF466">
    <property type="entry name" value="AMP-ACTIVATED PROTEIN KINASE ALPHA SUBUNIT, ISOFORM A"/>
    <property type="match status" value="1"/>
</dbReference>
<dbReference type="InterPro" id="IPR000719">
    <property type="entry name" value="Prot_kinase_dom"/>
</dbReference>
<feature type="region of interest" description="Disordered" evidence="9">
    <location>
        <begin position="248"/>
        <end position="274"/>
    </location>
</feature>
<dbReference type="InterPro" id="IPR054030">
    <property type="entry name" value="Gp5_Vgr_C"/>
</dbReference>
<keyword evidence="6" id="KW-0067">ATP-binding</keyword>
<feature type="region of interest" description="Disordered" evidence="9">
    <location>
        <begin position="657"/>
        <end position="688"/>
    </location>
</feature>
<feature type="compositionally biased region" description="Basic and acidic residues" evidence="9">
    <location>
        <begin position="77"/>
        <end position="86"/>
    </location>
</feature>
<dbReference type="Pfam" id="PF22178">
    <property type="entry name" value="Gp5_trimer_C"/>
    <property type="match status" value="1"/>
</dbReference>
<evidence type="ECO:0000259" key="10">
    <source>
        <dbReference type="PROSITE" id="PS50011"/>
    </source>
</evidence>
<evidence type="ECO:0000256" key="3">
    <source>
        <dbReference type="ARBA" id="ARBA00022679"/>
    </source>
</evidence>
<dbReference type="Pfam" id="PF00069">
    <property type="entry name" value="Pkinase"/>
    <property type="match status" value="1"/>
</dbReference>
<dbReference type="InterPro" id="IPR008266">
    <property type="entry name" value="Tyr_kinase_AS"/>
</dbReference>
<protein>
    <recommendedName>
        <fullName evidence="1">non-specific serine/threonine protein kinase</fullName>
        <ecNumber evidence="1">2.7.11.1</ecNumber>
    </recommendedName>
</protein>
<accession>A0A1Y1J9N6</accession>
<feature type="domain" description="Protein kinase" evidence="10">
    <location>
        <begin position="1146"/>
        <end position="1511"/>
    </location>
</feature>
<keyword evidence="4" id="KW-0547">Nucleotide-binding</keyword>
<dbReference type="EC" id="2.7.11.1" evidence="1"/>
<sequence length="1516" mass="173787">MIETTGEIKYTKSKTIVCDSSNGGDDDDSNNYLSLKYEKTLDLEKENDKSNTLNNKGKKCKNDEQNFSIKSNTTTESPKKDTYDDKMEGIINGGSKYFDLDSKMIKKTSQENSSHKGNRTSPQNTDIWEEKCNNICMGGKIDYDILSNDNMYSKNVISTKYYDNAEWSCTVRSADSNDANGCNNVSTKKYEESSMYRDDDDEEGKKRYEMSDSLGKVQRHNTFVEDYENVMMDKKEIFSKNLEHATKKNKIDRDGNNKGNNSGNNSDNSVKRDYKNGYANMNKEKKDYNNEVIFSKEDDNNILNNETSYTLYLHANKDSLTSSINCENNNSNITDKFKNETQNEEVNQSDDGKGESLMKYYEKFLSKKDSGFDEDGNDNLIDHLFQDKNKKCNSEDDSGFHSGIQKNEEKMKECNMNNKDFLYEVKEDLKGITSNQDIFNEMENVNDSTTECTSSVKDIPIFIGKHAGVYENRPNEKIENSVNSMNSGDFTTYKDVNSTEYKSFNSTKFFHGENEIKLTFNNSEYSTVVNNASMSVANNASMSVANNASMSVANNASMSVANNASMSVANNASMSVANNASMSVANNTSISAENEDEEKSAFEILLEVGAYNNRAGGSQYFPASHNINPHCGPLDPNNENGIERKYTVSEKRIERENEIGQSNIPINSHISSNKVNNDSRNYNPNKRDSFQEELFYKKKEIHSGKEGENMKEKNESTLRNSQILEYSKKENEESLEEYFKSTIPDNILRNIKYENPSNTFNDIANNTSHYDLTSALRINNPSNMFYASGRNREKGERKGGEMITPATSVGVSHMGLRSRGGGAAAAARRDAYHHTQGENVVDSREEVQMKRKQNNGNYNCASSGGNMGNMGSMGNSSYNSNNYGNYYNNEKDLGMVSRNTRMCNEPESNYASGKRYYLLPPKKCDAMKEQKNQVLMISKQKIKKIWNKFKGTPPKEQNLIPTFENEQNLFSNMDVLQGPRFLSQRHTQVSPQMGMQKNSQMNAKMNAHVNAQMNAHVNAQMNVHVNAQMNAHVNAQMNAHVNAQMNSHMNAHMNSHMNAHINTPMHSEIYGLSSPLLTNNQSNRALMSPFKDCINKPIQRGNNMIEKQIKAKCIFNWKLAQKSLLKMLHSAHNYYFNGVKYSDWQLTCIPTLGFSKSSNRVQQMCKAVIPSNDGKNKNEVKLFLKKVPIYIWVKQFNLMNEYDGEYVTDGENFVMEATSLAFLNDYHPGITPKLHKILYEPDSKQLNEYNNIPPKSMFNSLTLFNDILTERLKCNMSGNIVIVSEFFSEDILDFIDRRQKKLNMKINNNEKSYILYQCLKLLIRLHDAGLSHLDLTPENILISENYEMRLCDLSKSTPIYTYNLRHIKDTNRLYLFESCEPTIAKGAYMPPECWKIYWKYDTMKIKNPLKDLKNITDQEKRKQFYFDVSSADKFMLGVFFFWIWTNGNLWKCSDPLQDEDFFYFVKCDMNFDKFELTRKWPSELKNIIKQLLHAEHRKKLNLKDLSIHPWWSCKLQ</sequence>
<feature type="compositionally biased region" description="Polar residues" evidence="9">
    <location>
        <begin position="65"/>
        <end position="76"/>
    </location>
</feature>
<dbReference type="GO" id="GO:0005524">
    <property type="term" value="F:ATP binding"/>
    <property type="evidence" value="ECO:0007669"/>
    <property type="project" value="UniProtKB-KW"/>
</dbReference>
<name>A0A1Y1J9N6_PLAGO</name>
<evidence type="ECO:0000256" key="2">
    <source>
        <dbReference type="ARBA" id="ARBA00022527"/>
    </source>
</evidence>
<dbReference type="EMBL" id="BDQF01000001">
    <property type="protein sequence ID" value="GAW78980.1"/>
    <property type="molecule type" value="Genomic_DNA"/>
</dbReference>
<evidence type="ECO:0000256" key="7">
    <source>
        <dbReference type="ARBA" id="ARBA00047899"/>
    </source>
</evidence>
<evidence type="ECO:0000256" key="5">
    <source>
        <dbReference type="ARBA" id="ARBA00022777"/>
    </source>
</evidence>
<evidence type="ECO:0000256" key="8">
    <source>
        <dbReference type="ARBA" id="ARBA00048679"/>
    </source>
</evidence>
<evidence type="ECO:0000313" key="12">
    <source>
        <dbReference type="Proteomes" id="UP000195521"/>
    </source>
</evidence>